<comment type="caution">
    <text evidence="2">The sequence shown here is derived from an EMBL/GenBank/DDBJ whole genome shotgun (WGS) entry which is preliminary data.</text>
</comment>
<evidence type="ECO:0000313" key="2">
    <source>
        <dbReference type="EMBL" id="MBC2666154.1"/>
    </source>
</evidence>
<dbReference type="EMBL" id="JACLAW010000008">
    <property type="protein sequence ID" value="MBC2666154.1"/>
    <property type="molecule type" value="Genomic_DNA"/>
</dbReference>
<keyword evidence="1" id="KW-0732">Signal</keyword>
<gene>
    <name evidence="2" type="ORF">H7F51_11555</name>
</gene>
<dbReference type="Gene3D" id="3.40.50.150">
    <property type="entry name" value="Vaccinia Virus protein VP39"/>
    <property type="match status" value="1"/>
</dbReference>
<dbReference type="SUPFAM" id="SSF53335">
    <property type="entry name" value="S-adenosyl-L-methionine-dependent methyltransferases"/>
    <property type="match status" value="1"/>
</dbReference>
<dbReference type="GO" id="GO:0032259">
    <property type="term" value="P:methylation"/>
    <property type="evidence" value="ECO:0007669"/>
    <property type="project" value="UniProtKB-KW"/>
</dbReference>
<accession>A0A7X1FSG0</accession>
<feature type="chain" id="PRO_5031314870" evidence="1">
    <location>
        <begin position="22"/>
        <end position="282"/>
    </location>
</feature>
<reference evidence="2 3" key="1">
    <citation type="submission" date="2020-08" db="EMBL/GenBank/DDBJ databases">
        <title>The genome sequence of type strain Novosphingobium flavum NBRC 111647.</title>
        <authorList>
            <person name="Liu Y."/>
        </authorList>
    </citation>
    <scope>NUCLEOTIDE SEQUENCE [LARGE SCALE GENOMIC DNA]</scope>
    <source>
        <strain evidence="2 3">NBRC 111647</strain>
    </source>
</reference>
<dbReference type="Proteomes" id="UP000566813">
    <property type="component" value="Unassembled WGS sequence"/>
</dbReference>
<evidence type="ECO:0000313" key="3">
    <source>
        <dbReference type="Proteomes" id="UP000566813"/>
    </source>
</evidence>
<dbReference type="PIRSF" id="PIRSF031679">
    <property type="entry name" value="Mtase_Alr7345_prd"/>
    <property type="match status" value="1"/>
</dbReference>
<sequence length="282" mass="31656">MRLFSNAAAMALCLAAPMAVSAEQAPRWSAADDAALSKALADPHREKDRARDVWRHPVETLKFFRVHPGMTVVEYLPEGGWFTRLLVPYIGEGGRYIALNPNLTRGNEYQKRIMANIAATFPPKAAAWTGQPAERFLAFNGEEAPAALNGTVDRVFIFREVHNMLRGGYLSPDLNLMRHLLKPDGLLGIEQHRAKPDADPDYTDGNKGYLREKDVIAMVEAHGFELVGKTEINANPKDPANYPEGVWVLPPTYRKKDVDRAKYDAIGESDRMTLLFRKRAWK</sequence>
<evidence type="ECO:0000256" key="1">
    <source>
        <dbReference type="SAM" id="SignalP"/>
    </source>
</evidence>
<keyword evidence="2" id="KW-0808">Transferase</keyword>
<dbReference type="InterPro" id="IPR029063">
    <property type="entry name" value="SAM-dependent_MTases_sf"/>
</dbReference>
<feature type="signal peptide" evidence="1">
    <location>
        <begin position="1"/>
        <end position="21"/>
    </location>
</feature>
<dbReference type="AlphaFoldDB" id="A0A7X1FSG0"/>
<protein>
    <submittedName>
        <fullName evidence="2">Class I SAM-dependent methyltransferase</fullName>
    </submittedName>
</protein>
<keyword evidence="3" id="KW-1185">Reference proteome</keyword>
<name>A0A7X1FSG0_9SPHN</name>
<keyword evidence="2" id="KW-0489">Methyltransferase</keyword>
<organism evidence="2 3">
    <name type="scientific">Novosphingobium flavum</name>
    <dbReference type="NCBI Taxonomy" id="1778672"/>
    <lineage>
        <taxon>Bacteria</taxon>
        <taxon>Pseudomonadati</taxon>
        <taxon>Pseudomonadota</taxon>
        <taxon>Alphaproteobacteria</taxon>
        <taxon>Sphingomonadales</taxon>
        <taxon>Sphingomonadaceae</taxon>
        <taxon>Novosphingobium</taxon>
    </lineage>
</organism>
<proteinExistence type="predicted"/>
<dbReference type="GO" id="GO:0008168">
    <property type="term" value="F:methyltransferase activity"/>
    <property type="evidence" value="ECO:0007669"/>
    <property type="project" value="UniProtKB-KW"/>
</dbReference>
<dbReference type="RefSeq" id="WP_185664453.1">
    <property type="nucleotide sequence ID" value="NZ_JACLAW010000008.1"/>
</dbReference>
<dbReference type="InterPro" id="IPR016980">
    <property type="entry name" value="S-AdoMet-dep_MeTrfase_Alr7345"/>
</dbReference>